<keyword evidence="1" id="KW-1133">Transmembrane helix</keyword>
<proteinExistence type="predicted"/>
<dbReference type="EMBL" id="QGMY01000009">
    <property type="protein sequence ID" value="PWR70864.1"/>
    <property type="molecule type" value="Genomic_DNA"/>
</dbReference>
<evidence type="ECO:0000256" key="1">
    <source>
        <dbReference type="SAM" id="Phobius"/>
    </source>
</evidence>
<evidence type="ECO:0000313" key="3">
    <source>
        <dbReference type="Proteomes" id="UP000245657"/>
    </source>
</evidence>
<gene>
    <name evidence="2" type="ORF">DK846_12795</name>
</gene>
<protein>
    <submittedName>
        <fullName evidence="2">Uncharacterized protein</fullName>
    </submittedName>
</protein>
<evidence type="ECO:0000313" key="2">
    <source>
        <dbReference type="EMBL" id="PWR70864.1"/>
    </source>
</evidence>
<reference evidence="2 3" key="1">
    <citation type="submission" date="2018-05" db="EMBL/GenBank/DDBJ databases">
        <title>Draft genome of Methanospirillum lacunae Ki8-1.</title>
        <authorList>
            <person name="Dueholm M.S."/>
            <person name="Nielsen P.H."/>
            <person name="Bakmann L.F."/>
            <person name="Otzen D.E."/>
        </authorList>
    </citation>
    <scope>NUCLEOTIDE SEQUENCE [LARGE SCALE GENOMIC DNA]</scope>
    <source>
        <strain evidence="2 3">Ki8-1</strain>
    </source>
</reference>
<keyword evidence="3" id="KW-1185">Reference proteome</keyword>
<keyword evidence="1" id="KW-0812">Transmembrane</keyword>
<comment type="caution">
    <text evidence="2">The sequence shown here is derived from an EMBL/GenBank/DDBJ whole genome shotgun (WGS) entry which is preliminary data.</text>
</comment>
<dbReference type="Proteomes" id="UP000245657">
    <property type="component" value="Unassembled WGS sequence"/>
</dbReference>
<organism evidence="2 3">
    <name type="scientific">Methanospirillum lacunae</name>
    <dbReference type="NCBI Taxonomy" id="668570"/>
    <lineage>
        <taxon>Archaea</taxon>
        <taxon>Methanobacteriati</taxon>
        <taxon>Methanobacteriota</taxon>
        <taxon>Stenosarchaea group</taxon>
        <taxon>Methanomicrobia</taxon>
        <taxon>Methanomicrobiales</taxon>
        <taxon>Methanospirillaceae</taxon>
        <taxon>Methanospirillum</taxon>
    </lineage>
</organism>
<sequence length="131" mass="14412">MPVQDSPGGIMISPVFRFHLPHLFWFLFGCSVLWKVGRLKPDPVTEQLRVIIDGPGEIGRISRNDARAVLDREEGIEIEPGGTVGLSLSGRGVVIEIPGEGGGRFVAVAMKVWNMLEKWPRKKAALFEGGY</sequence>
<feature type="transmembrane region" description="Helical" evidence="1">
    <location>
        <begin position="20"/>
        <end position="37"/>
    </location>
</feature>
<name>A0A2V2MRK1_9EURY</name>
<accession>A0A2V2MRK1</accession>
<keyword evidence="1" id="KW-0472">Membrane</keyword>
<dbReference type="AlphaFoldDB" id="A0A2V2MRK1"/>